<comment type="caution">
    <text evidence="3">The sequence shown here is derived from an EMBL/GenBank/DDBJ whole genome shotgun (WGS) entry which is preliminary data.</text>
</comment>
<reference evidence="4" key="1">
    <citation type="journal article" date="2019" name="Int. J. Syst. Evol. Microbiol.">
        <title>The Global Catalogue of Microorganisms (GCM) 10K type strain sequencing project: providing services to taxonomists for standard genome sequencing and annotation.</title>
        <authorList>
            <consortium name="The Broad Institute Genomics Platform"/>
            <consortium name="The Broad Institute Genome Sequencing Center for Infectious Disease"/>
            <person name="Wu L."/>
            <person name="Ma J."/>
        </authorList>
    </citation>
    <scope>NUCLEOTIDE SEQUENCE [LARGE SCALE GENOMIC DNA]</scope>
    <source>
        <strain evidence="4">JCM 18204</strain>
    </source>
</reference>
<organism evidence="3 4">
    <name type="scientific">Lysobacter hankyongensis</name>
    <dbReference type="NCBI Taxonomy" id="1176535"/>
    <lineage>
        <taxon>Bacteria</taxon>
        <taxon>Pseudomonadati</taxon>
        <taxon>Pseudomonadota</taxon>
        <taxon>Gammaproteobacteria</taxon>
        <taxon>Lysobacterales</taxon>
        <taxon>Lysobacteraceae</taxon>
        <taxon>Lysobacter</taxon>
    </lineage>
</organism>
<feature type="domain" description="DUF4440" evidence="2">
    <location>
        <begin position="45"/>
        <end position="164"/>
    </location>
</feature>
<dbReference type="InterPro" id="IPR027843">
    <property type="entry name" value="DUF4440"/>
</dbReference>
<sequence length="176" mass="19559">MRRIPSLLLASMVCFAAQGAEPTAANINLTPGAAPASSELIATLAEKDRQLFEAVFGCKLDLLASLIADDFEFVHDKWGQTADSGAKFMQGMRDNCKAQETGQNFRARRELVEGSMTVHVLNHYGAMQMGEHRFFALQPGQPDKLTESGKFIDVWRQIDGEWKLARVISYDHQLAE</sequence>
<protein>
    <submittedName>
        <fullName evidence="3">Nuclear transport factor 2 family protein</fullName>
    </submittedName>
</protein>
<feature type="chain" id="PRO_5047122925" evidence="1">
    <location>
        <begin position="20"/>
        <end position="176"/>
    </location>
</feature>
<feature type="signal peptide" evidence="1">
    <location>
        <begin position="1"/>
        <end position="19"/>
    </location>
</feature>
<dbReference type="RefSeq" id="WP_345301369.1">
    <property type="nucleotide sequence ID" value="NZ_BAABJE010000001.1"/>
</dbReference>
<evidence type="ECO:0000313" key="3">
    <source>
        <dbReference type="EMBL" id="GAA4781126.1"/>
    </source>
</evidence>
<gene>
    <name evidence="3" type="ORF">GCM10023307_01590</name>
</gene>
<dbReference type="Proteomes" id="UP001499959">
    <property type="component" value="Unassembled WGS sequence"/>
</dbReference>
<evidence type="ECO:0000256" key="1">
    <source>
        <dbReference type="SAM" id="SignalP"/>
    </source>
</evidence>
<dbReference type="Gene3D" id="3.10.450.50">
    <property type="match status" value="1"/>
</dbReference>
<name>A0ABP9AGH0_9GAMM</name>
<keyword evidence="4" id="KW-1185">Reference proteome</keyword>
<dbReference type="EMBL" id="BAABJE010000001">
    <property type="protein sequence ID" value="GAA4781126.1"/>
    <property type="molecule type" value="Genomic_DNA"/>
</dbReference>
<dbReference type="InterPro" id="IPR032710">
    <property type="entry name" value="NTF2-like_dom_sf"/>
</dbReference>
<proteinExistence type="predicted"/>
<evidence type="ECO:0000313" key="4">
    <source>
        <dbReference type="Proteomes" id="UP001499959"/>
    </source>
</evidence>
<keyword evidence="1" id="KW-0732">Signal</keyword>
<dbReference type="SUPFAM" id="SSF54427">
    <property type="entry name" value="NTF2-like"/>
    <property type="match status" value="1"/>
</dbReference>
<dbReference type="Pfam" id="PF14534">
    <property type="entry name" value="DUF4440"/>
    <property type="match status" value="1"/>
</dbReference>
<evidence type="ECO:0000259" key="2">
    <source>
        <dbReference type="Pfam" id="PF14534"/>
    </source>
</evidence>
<accession>A0ABP9AGH0</accession>